<name>A0A2U1ZUP3_9MICO</name>
<keyword evidence="2" id="KW-1185">Reference proteome</keyword>
<comment type="caution">
    <text evidence="1">The sequence shown here is derived from an EMBL/GenBank/DDBJ whole genome shotgun (WGS) entry which is preliminary data.</text>
</comment>
<accession>A0A2U1ZUP3</accession>
<reference evidence="1 2" key="1">
    <citation type="submission" date="2018-03" db="EMBL/GenBank/DDBJ databases">
        <title>Genome assembly of novel Miniimonas species PCH200.</title>
        <authorList>
            <person name="Thakur V."/>
            <person name="Kumar V."/>
            <person name="Singh D."/>
        </authorList>
    </citation>
    <scope>NUCLEOTIDE SEQUENCE [LARGE SCALE GENOMIC DNA]</scope>
    <source>
        <strain evidence="1 2">PCH200</strain>
    </source>
</reference>
<dbReference type="EMBL" id="PYHR01000002">
    <property type="protein sequence ID" value="PWD50689.1"/>
    <property type="molecule type" value="Genomic_DNA"/>
</dbReference>
<proteinExistence type="predicted"/>
<organism evidence="1 2">
    <name type="scientific">Serinibacter arcticus</name>
    <dbReference type="NCBI Taxonomy" id="1655435"/>
    <lineage>
        <taxon>Bacteria</taxon>
        <taxon>Bacillati</taxon>
        <taxon>Actinomycetota</taxon>
        <taxon>Actinomycetes</taxon>
        <taxon>Micrococcales</taxon>
        <taxon>Beutenbergiaceae</taxon>
        <taxon>Serinibacter</taxon>
    </lineage>
</organism>
<dbReference type="Proteomes" id="UP000245166">
    <property type="component" value="Unassembled WGS sequence"/>
</dbReference>
<dbReference type="AlphaFoldDB" id="A0A2U1ZUP3"/>
<evidence type="ECO:0000313" key="1">
    <source>
        <dbReference type="EMBL" id="PWD50689.1"/>
    </source>
</evidence>
<protein>
    <recommendedName>
        <fullName evidence="3">DUF559 domain-containing protein</fullName>
    </recommendedName>
</protein>
<gene>
    <name evidence="1" type="ORF">C8046_08515</name>
</gene>
<dbReference type="OrthoDB" id="5517693at2"/>
<evidence type="ECO:0008006" key="3">
    <source>
        <dbReference type="Google" id="ProtNLM"/>
    </source>
</evidence>
<evidence type="ECO:0000313" key="2">
    <source>
        <dbReference type="Proteomes" id="UP000245166"/>
    </source>
</evidence>
<sequence length="302" mass="33891">METINEGRPFRTASCPDLGLPSHQVRHLVRTHRLRRVFRGVLVDASVADTRELRVAALALVIPEGATISDHSAAWVYGVDTYPPGGMREMRPMCMVRHGFGRPKGLRAVVRQTTMPDPDFVTIGDVKVTSPIRTVSDLLRLAWRPHALAAADALVRAGVATRLEVMEHVATLRRLPGTRQAQELAPLIDPRAQTAGESWMRLRLIDAGLPVPDVDHRILHRGREYWLDSAYVAQRVAVEYDGREVHSDEKDRAHDGGRRGTLTDELAWKFVIATFERIFGVDDSFEREVGELLGLPVRPRTW</sequence>